<keyword evidence="2" id="KW-0479">Metal-binding</keyword>
<feature type="domain" description="CENP-V/GFA" evidence="4">
    <location>
        <begin position="9"/>
        <end position="117"/>
    </location>
</feature>
<dbReference type="Proteomes" id="UP000194280">
    <property type="component" value="Unassembled WGS sequence"/>
</dbReference>
<comment type="caution">
    <text evidence="5">The sequence shown here is derived from an EMBL/GenBank/DDBJ whole genome shotgun (WGS) entry which is preliminary data.</text>
</comment>
<comment type="similarity">
    <text evidence="1">Belongs to the Gfa family.</text>
</comment>
<evidence type="ECO:0000256" key="3">
    <source>
        <dbReference type="ARBA" id="ARBA00022833"/>
    </source>
</evidence>
<dbReference type="PANTHER" id="PTHR28620:SF1">
    <property type="entry name" value="CENP-V_GFA DOMAIN-CONTAINING PROTEIN"/>
    <property type="match status" value="1"/>
</dbReference>
<dbReference type="EMBL" id="MUNK01000211">
    <property type="protein sequence ID" value="OTA25218.1"/>
    <property type="molecule type" value="Genomic_DNA"/>
</dbReference>
<evidence type="ECO:0000256" key="1">
    <source>
        <dbReference type="ARBA" id="ARBA00005495"/>
    </source>
</evidence>
<evidence type="ECO:0000313" key="5">
    <source>
        <dbReference type="EMBL" id="OTA25218.1"/>
    </source>
</evidence>
<dbReference type="OrthoDB" id="2993351at2759"/>
<dbReference type="PANTHER" id="PTHR28620">
    <property type="entry name" value="CENTROMERE PROTEIN V"/>
    <property type="match status" value="1"/>
</dbReference>
<name>A0A1Z5SWR2_HORWE</name>
<dbReference type="InParanoid" id="A0A1Z5SWR2"/>
<dbReference type="VEuPathDB" id="FungiDB:BTJ68_13824"/>
<reference evidence="5 6" key="1">
    <citation type="submission" date="2017-01" db="EMBL/GenBank/DDBJ databases">
        <title>The recent genome duplication of the halophilic yeast Hortaea werneckii: insights from long-read sequencing.</title>
        <authorList>
            <person name="Sinha S."/>
            <person name="Flibotte S."/>
            <person name="Neira M."/>
            <person name="Lenassi M."/>
            <person name="Gostincar C."/>
            <person name="Stajich J.E."/>
            <person name="Nislow C.E."/>
        </authorList>
    </citation>
    <scope>NUCLEOTIDE SEQUENCE [LARGE SCALE GENOMIC DNA]</scope>
    <source>
        <strain evidence="5 6">EXF-2000</strain>
    </source>
</reference>
<dbReference type="GO" id="GO:0016846">
    <property type="term" value="F:carbon-sulfur lyase activity"/>
    <property type="evidence" value="ECO:0007669"/>
    <property type="project" value="InterPro"/>
</dbReference>
<dbReference type="InterPro" id="IPR011057">
    <property type="entry name" value="Mss4-like_sf"/>
</dbReference>
<gene>
    <name evidence="5" type="ORF">BTJ68_13824</name>
</gene>
<dbReference type="PROSITE" id="PS51891">
    <property type="entry name" value="CENP_V_GFA"/>
    <property type="match status" value="1"/>
</dbReference>
<evidence type="ECO:0000259" key="4">
    <source>
        <dbReference type="PROSITE" id="PS51891"/>
    </source>
</evidence>
<accession>A0A1Z5SWR2</accession>
<dbReference type="GO" id="GO:0046872">
    <property type="term" value="F:metal ion binding"/>
    <property type="evidence" value="ECO:0007669"/>
    <property type="project" value="UniProtKB-KW"/>
</dbReference>
<dbReference type="Pfam" id="PF04828">
    <property type="entry name" value="GFA"/>
    <property type="match status" value="1"/>
</dbReference>
<organism evidence="5 6">
    <name type="scientific">Hortaea werneckii EXF-2000</name>
    <dbReference type="NCBI Taxonomy" id="1157616"/>
    <lineage>
        <taxon>Eukaryota</taxon>
        <taxon>Fungi</taxon>
        <taxon>Dikarya</taxon>
        <taxon>Ascomycota</taxon>
        <taxon>Pezizomycotina</taxon>
        <taxon>Dothideomycetes</taxon>
        <taxon>Dothideomycetidae</taxon>
        <taxon>Mycosphaerellales</taxon>
        <taxon>Teratosphaeriaceae</taxon>
        <taxon>Hortaea</taxon>
    </lineage>
</organism>
<dbReference type="InterPro" id="IPR006913">
    <property type="entry name" value="CENP-V/GFA"/>
</dbReference>
<dbReference type="AlphaFoldDB" id="A0A1Z5SWR2"/>
<dbReference type="SUPFAM" id="SSF51316">
    <property type="entry name" value="Mss4-like"/>
    <property type="match status" value="1"/>
</dbReference>
<dbReference type="InterPro" id="IPR052355">
    <property type="entry name" value="CENP-V-like"/>
</dbReference>
<protein>
    <recommendedName>
        <fullName evidence="4">CENP-V/GFA domain-containing protein</fullName>
    </recommendedName>
</protein>
<evidence type="ECO:0000256" key="2">
    <source>
        <dbReference type="ARBA" id="ARBA00022723"/>
    </source>
</evidence>
<proteinExistence type="inferred from homology"/>
<dbReference type="Gene3D" id="2.170.150.70">
    <property type="match status" value="1"/>
</dbReference>
<keyword evidence="6" id="KW-1185">Reference proteome</keyword>
<evidence type="ECO:0000313" key="6">
    <source>
        <dbReference type="Proteomes" id="UP000194280"/>
    </source>
</evidence>
<keyword evidence="3" id="KW-0862">Zinc</keyword>
<sequence>MATFPPSQRTITCHCKAIRLTFPPLREPALECMCSICRRYGALWAYYAPDEVRIEGEEAIEGYIWGRRRLCFNRCKHCGCMTHYSVVRDTEPRVAVNCRMFEREEYERLESEQSDGD</sequence>